<name>A0A6J4VKM2_9BACT</name>
<dbReference type="PROSITE" id="PS51318">
    <property type="entry name" value="TAT"/>
    <property type="match status" value="1"/>
</dbReference>
<dbReference type="InterPro" id="IPR006311">
    <property type="entry name" value="TAT_signal"/>
</dbReference>
<accession>A0A6J4VKM2</accession>
<dbReference type="EMBL" id="CADCWF010000351">
    <property type="protein sequence ID" value="CAA9581965.1"/>
    <property type="molecule type" value="Genomic_DNA"/>
</dbReference>
<protein>
    <submittedName>
        <fullName evidence="1">Uncharacterized protein</fullName>
    </submittedName>
</protein>
<sequence length="240" mass="23795">MDAERFDRLVRAASRGMSRRRAVAAVGVAFGSLMLGRGTQPAAATPAYIHCGGIAGTPCPSGYTCVDDPFDSCDPLSGGADCGGVCVPEPDYNPCAAILCLEGTTCCPNCGGICVPAGTTCSESLCAGEACGSTFCGTGEYCCNPSCSICAPIGGACTAQVCDDGEPCGSTVCGAGEYCCNPSCSICAPLGGGCTEQYCGNEPTGEVCGDTFCALGEVCCNPSCGICTPPDGVCIQIACV</sequence>
<reference evidence="1" key="1">
    <citation type="submission" date="2020-02" db="EMBL/GenBank/DDBJ databases">
        <authorList>
            <person name="Meier V. D."/>
        </authorList>
    </citation>
    <scope>NUCLEOTIDE SEQUENCE</scope>
    <source>
        <strain evidence="1">AVDCRST_MAG59</strain>
    </source>
</reference>
<gene>
    <name evidence="1" type="ORF">AVDCRST_MAG59-4908</name>
</gene>
<organism evidence="1">
    <name type="scientific">uncultured Thermomicrobiales bacterium</name>
    <dbReference type="NCBI Taxonomy" id="1645740"/>
    <lineage>
        <taxon>Bacteria</taxon>
        <taxon>Pseudomonadati</taxon>
        <taxon>Thermomicrobiota</taxon>
        <taxon>Thermomicrobia</taxon>
        <taxon>Thermomicrobiales</taxon>
        <taxon>environmental samples</taxon>
    </lineage>
</organism>
<evidence type="ECO:0000313" key="1">
    <source>
        <dbReference type="EMBL" id="CAA9581965.1"/>
    </source>
</evidence>
<proteinExistence type="predicted"/>
<dbReference type="AlphaFoldDB" id="A0A6J4VKM2"/>